<proteinExistence type="predicted"/>
<reference evidence="1" key="2">
    <citation type="submission" date="2020-09" db="EMBL/GenBank/DDBJ databases">
        <authorList>
            <person name="Sun Q."/>
            <person name="Zhou Y."/>
        </authorList>
    </citation>
    <scope>NUCLEOTIDE SEQUENCE</scope>
    <source>
        <strain evidence="1">CGMCC 1.12214</strain>
    </source>
</reference>
<protein>
    <submittedName>
        <fullName evidence="1">Uncharacterized protein</fullName>
    </submittedName>
</protein>
<reference evidence="1" key="1">
    <citation type="journal article" date="2014" name="Int. J. Syst. Evol. Microbiol.">
        <title>Complete genome sequence of Corynebacterium casei LMG S-19264T (=DSM 44701T), isolated from a smear-ripened cheese.</title>
        <authorList>
            <consortium name="US DOE Joint Genome Institute (JGI-PGF)"/>
            <person name="Walter F."/>
            <person name="Albersmeier A."/>
            <person name="Kalinowski J."/>
            <person name="Ruckert C."/>
        </authorList>
    </citation>
    <scope>NUCLEOTIDE SEQUENCE</scope>
    <source>
        <strain evidence="1">CGMCC 1.12214</strain>
    </source>
</reference>
<organism evidence="1 2">
    <name type="scientific">Alsobacter metallidurans</name>
    <dbReference type="NCBI Taxonomy" id="340221"/>
    <lineage>
        <taxon>Bacteria</taxon>
        <taxon>Pseudomonadati</taxon>
        <taxon>Pseudomonadota</taxon>
        <taxon>Alphaproteobacteria</taxon>
        <taxon>Hyphomicrobiales</taxon>
        <taxon>Alsobacteraceae</taxon>
        <taxon>Alsobacter</taxon>
    </lineage>
</organism>
<comment type="caution">
    <text evidence="1">The sequence shown here is derived from an EMBL/GenBank/DDBJ whole genome shotgun (WGS) entry which is preliminary data.</text>
</comment>
<accession>A0A917MFU8</accession>
<dbReference type="AlphaFoldDB" id="A0A917MFU8"/>
<keyword evidence="2" id="KW-1185">Reference proteome</keyword>
<dbReference type="EMBL" id="BMES01000001">
    <property type="protein sequence ID" value="GGH11113.1"/>
    <property type="molecule type" value="Genomic_DNA"/>
</dbReference>
<evidence type="ECO:0000313" key="1">
    <source>
        <dbReference type="EMBL" id="GGH11113.1"/>
    </source>
</evidence>
<name>A0A917MFU8_9HYPH</name>
<evidence type="ECO:0000313" key="2">
    <source>
        <dbReference type="Proteomes" id="UP000603912"/>
    </source>
</evidence>
<sequence>MQFAQIEGLDHVVISAKLERDDVVDHVGPAGEHDDAQVRLGPNLASDLEAVLSRENDVDQEDVWLIELDTVQKAFCALSRRNPEPLIFKVSADHQQY</sequence>
<gene>
    <name evidence="1" type="ORF">GCM10007036_07980</name>
</gene>
<dbReference type="Proteomes" id="UP000603912">
    <property type="component" value="Unassembled WGS sequence"/>
</dbReference>